<evidence type="ECO:0000256" key="5">
    <source>
        <dbReference type="SAM" id="SignalP"/>
    </source>
</evidence>
<dbReference type="Gene3D" id="3.30.497.10">
    <property type="entry name" value="Antithrombin, subunit I, domain 2"/>
    <property type="match status" value="1"/>
</dbReference>
<dbReference type="FunFam" id="3.30.497.10:FF:000001">
    <property type="entry name" value="Serine protease inhibitor"/>
    <property type="match status" value="1"/>
</dbReference>
<keyword evidence="3" id="KW-0325">Glycoprotein</keyword>
<dbReference type="SUPFAM" id="SSF56574">
    <property type="entry name" value="Serpins"/>
    <property type="match status" value="1"/>
</dbReference>
<proteinExistence type="inferred from homology"/>
<feature type="signal peptide" evidence="5">
    <location>
        <begin position="1"/>
        <end position="19"/>
    </location>
</feature>
<dbReference type="InterPro" id="IPR023795">
    <property type="entry name" value="Serpin_CS"/>
</dbReference>
<dbReference type="FunFam" id="2.30.39.10:FF:000003">
    <property type="entry name" value="alpha-1-antitrypsin isoform X1"/>
    <property type="match status" value="1"/>
</dbReference>
<dbReference type="PROSITE" id="PS00284">
    <property type="entry name" value="SERPIN"/>
    <property type="match status" value="1"/>
</dbReference>
<protein>
    <submittedName>
        <fullName evidence="8">Serpin A12</fullName>
    </submittedName>
</protein>
<dbReference type="InterPro" id="IPR042185">
    <property type="entry name" value="Serpin_sf_2"/>
</dbReference>
<dbReference type="AlphaFoldDB" id="A0A1U7SH37"/>
<accession>A0A1U7SH37</accession>
<evidence type="ECO:0000313" key="7">
    <source>
        <dbReference type="Proteomes" id="UP000189704"/>
    </source>
</evidence>
<dbReference type="OrthoDB" id="671595at2759"/>
<comment type="similarity">
    <text evidence="1 4">Belongs to the serpin family.</text>
</comment>
<dbReference type="KEGG" id="csyr:103250405"/>
<keyword evidence="2 5" id="KW-0732">Signal</keyword>
<dbReference type="GO" id="GO:0004867">
    <property type="term" value="F:serine-type endopeptidase inhibitor activity"/>
    <property type="evidence" value="ECO:0007669"/>
    <property type="project" value="InterPro"/>
</dbReference>
<dbReference type="InterPro" id="IPR023796">
    <property type="entry name" value="Serpin_dom"/>
</dbReference>
<dbReference type="InterPro" id="IPR000215">
    <property type="entry name" value="Serpin_fam"/>
</dbReference>
<dbReference type="Proteomes" id="UP000189704">
    <property type="component" value="Unplaced"/>
</dbReference>
<evidence type="ECO:0000256" key="3">
    <source>
        <dbReference type="ARBA" id="ARBA00023180"/>
    </source>
</evidence>
<dbReference type="GO" id="GO:0005615">
    <property type="term" value="C:extracellular space"/>
    <property type="evidence" value="ECO:0007669"/>
    <property type="project" value="InterPro"/>
</dbReference>
<keyword evidence="7" id="KW-1185">Reference proteome</keyword>
<evidence type="ECO:0000256" key="4">
    <source>
        <dbReference type="RuleBase" id="RU000411"/>
    </source>
</evidence>
<gene>
    <name evidence="8" type="primary">SERPINA12</name>
</gene>
<dbReference type="STRING" id="1868482.ENSTSYP00000026446"/>
<feature type="domain" description="Serpin" evidence="6">
    <location>
        <begin position="53"/>
        <end position="407"/>
    </location>
</feature>
<dbReference type="CTD" id="145264"/>
<evidence type="ECO:0000256" key="2">
    <source>
        <dbReference type="ARBA" id="ARBA00022729"/>
    </source>
</evidence>
<dbReference type="SMART" id="SM00093">
    <property type="entry name" value="SERPIN"/>
    <property type="match status" value="1"/>
</dbReference>
<dbReference type="Gene3D" id="2.30.39.10">
    <property type="entry name" value="Alpha-1-antitrypsin, domain 1"/>
    <property type="match status" value="1"/>
</dbReference>
<dbReference type="Pfam" id="PF00079">
    <property type="entry name" value="Serpin"/>
    <property type="match status" value="1"/>
</dbReference>
<dbReference type="RefSeq" id="XP_008047179.1">
    <property type="nucleotide sequence ID" value="XM_008048988.1"/>
</dbReference>
<evidence type="ECO:0000259" key="6">
    <source>
        <dbReference type="SMART" id="SM00093"/>
    </source>
</evidence>
<dbReference type="InterPro" id="IPR036186">
    <property type="entry name" value="Serpin_sf"/>
</dbReference>
<reference evidence="8" key="1">
    <citation type="submission" date="2025-08" db="UniProtKB">
        <authorList>
            <consortium name="RefSeq"/>
        </authorList>
    </citation>
    <scope>IDENTIFICATION</scope>
</reference>
<evidence type="ECO:0000256" key="1">
    <source>
        <dbReference type="ARBA" id="ARBA00009500"/>
    </source>
</evidence>
<dbReference type="PANTHER" id="PTHR11461:SF157">
    <property type="entry name" value="SERPIN A12"/>
    <property type="match status" value="1"/>
</dbReference>
<dbReference type="GeneID" id="103250405"/>
<dbReference type="PANTHER" id="PTHR11461">
    <property type="entry name" value="SERINE PROTEASE INHIBITOR, SERPIN"/>
    <property type="match status" value="1"/>
</dbReference>
<feature type="chain" id="PRO_5010579441" evidence="5">
    <location>
        <begin position="20"/>
        <end position="408"/>
    </location>
</feature>
<dbReference type="InterPro" id="IPR042178">
    <property type="entry name" value="Serpin_sf_1"/>
</dbReference>
<evidence type="ECO:0000313" key="8">
    <source>
        <dbReference type="RefSeq" id="XP_008047179.1"/>
    </source>
</evidence>
<name>A0A1U7SH37_CARSF</name>
<sequence length="408" mass="46010">MSPTLGLALLLASLLPAKGLLESHFSPAIHEGSRLTGRMAAKELARRNADFGFRLLKKLSANNPGKNIFLSPLSISTAFSMLCLGAEDSTLAEIKKGLNFRKMPERDLHEGFHYLIHNLNRETQDVKMRIGNTLFMDQNFQPQRRFMTEAKNLYSAETISANFQNLEDTQRQINDYVSQKTHGKINNLIKQIDPGTVLLLTNYIFFQARWQHEFHPNATKEEDFILGRNSSVKVPMMSHEAVYTVGRDEERACTILEMPFAQNLTAAFILPDKGKLKRVEASLQADVFAKWKTLLSKRVVRVSVPRLHIRGTLDLKKTLSSLGVTKIFEERGDLTRISPHRSLKVGEAMHEAELIMDEKGTEAAAGSGAQTLPMEAPLHLKINQPFLLMVYHSKLPAFLFLGRVFCPQ</sequence>
<organism evidence="7 8">
    <name type="scientific">Carlito syrichta</name>
    <name type="common">Philippine tarsier</name>
    <name type="synonym">Tarsius syrichta</name>
    <dbReference type="NCBI Taxonomy" id="1868482"/>
    <lineage>
        <taxon>Eukaryota</taxon>
        <taxon>Metazoa</taxon>
        <taxon>Chordata</taxon>
        <taxon>Craniata</taxon>
        <taxon>Vertebrata</taxon>
        <taxon>Euteleostomi</taxon>
        <taxon>Mammalia</taxon>
        <taxon>Eutheria</taxon>
        <taxon>Euarchontoglires</taxon>
        <taxon>Primates</taxon>
        <taxon>Haplorrhini</taxon>
        <taxon>Tarsiiformes</taxon>
        <taxon>Tarsiidae</taxon>
        <taxon>Carlito</taxon>
    </lineage>
</organism>